<dbReference type="SUPFAM" id="SSF52540">
    <property type="entry name" value="P-loop containing nucleoside triphosphate hydrolases"/>
    <property type="match status" value="2"/>
</dbReference>
<feature type="domain" description="ABC transporter" evidence="11">
    <location>
        <begin position="252"/>
        <end position="502"/>
    </location>
</feature>
<evidence type="ECO:0000256" key="9">
    <source>
        <dbReference type="ARBA" id="ARBA00022967"/>
    </source>
</evidence>
<dbReference type="SMART" id="SM00382">
    <property type="entry name" value="AAA"/>
    <property type="match status" value="2"/>
</dbReference>
<dbReference type="InterPro" id="IPR017871">
    <property type="entry name" value="ABC_transporter-like_CS"/>
</dbReference>
<keyword evidence="5" id="KW-0762">Sugar transport</keyword>
<dbReference type="InterPro" id="IPR050107">
    <property type="entry name" value="ABC_carbohydrate_import_ATPase"/>
</dbReference>
<dbReference type="PANTHER" id="PTHR43790:SF9">
    <property type="entry name" value="GALACTOFURANOSE TRANSPORTER ATP-BINDING PROTEIN YTFR"/>
    <property type="match status" value="1"/>
</dbReference>
<evidence type="ECO:0000256" key="5">
    <source>
        <dbReference type="ARBA" id="ARBA00022597"/>
    </source>
</evidence>
<dbReference type="GO" id="GO:0005524">
    <property type="term" value="F:ATP binding"/>
    <property type="evidence" value="ECO:0007669"/>
    <property type="project" value="UniProtKB-KW"/>
</dbReference>
<keyword evidence="3" id="KW-0813">Transport</keyword>
<dbReference type="CDD" id="cd03216">
    <property type="entry name" value="ABC_Carb_Monos_I"/>
    <property type="match status" value="1"/>
</dbReference>
<keyword evidence="4" id="KW-1003">Cell membrane</keyword>
<evidence type="ECO:0000256" key="1">
    <source>
        <dbReference type="ARBA" id="ARBA00004202"/>
    </source>
</evidence>
<sequence>MSETAPLLEARAIGKSFLGITALDGVDFSLGHGEIHALLGENGAGKSTLIKILTGVYHRDSGSIFLEGSEISPTNVGEAQALGIGTVYQEVNLLENLTVAENLFLGRQPHRFGLIDRSTMQKNSQALLAQYGLSIDVNALLSSYSVAIRQIIAIARAVDLSGKVLVLDEPTASLDAHEVEMLFGVLKNLRARGIGIIIITHFLNQVYDIADRVTVLRNGRLVGTRDIGSLPRSELISMMLGRELQHITHEHQATEDTVAEGEPPIRFEAYGKRGSIAPFDLGIRPGEIVGVAGLLGSGRTETAFLLFGIDRPDTGTAMIDGKPAAISSPEAAIAAGFGFCPEERKTDGIIGDFSVTDNIALALQARQGWARPLSRRQKAELAESFIKSLDIRPADPNRPIKFLSGGNQQKAILARWLATQPRLLILDEPTRGIDIGAHAEILKMIEKLCGEGMSLVVISSELEELTAVAHRVVVLSDRRHVSELKGSEVTADNIMRAIADAAKTEAA</sequence>
<dbReference type="FunFam" id="3.40.50.300:FF:000127">
    <property type="entry name" value="Ribose import ATP-binding protein RbsA"/>
    <property type="match status" value="1"/>
</dbReference>
<keyword evidence="6" id="KW-0677">Repeat</keyword>
<dbReference type="PROSITE" id="PS00211">
    <property type="entry name" value="ABC_TRANSPORTER_1"/>
    <property type="match status" value="1"/>
</dbReference>
<dbReference type="Gene3D" id="3.40.50.300">
    <property type="entry name" value="P-loop containing nucleotide triphosphate hydrolases"/>
    <property type="match status" value="2"/>
</dbReference>
<proteinExistence type="inferred from homology"/>
<dbReference type="CDD" id="cd03215">
    <property type="entry name" value="ABC_Carb_Monos_II"/>
    <property type="match status" value="1"/>
</dbReference>
<accession>A0A1S7RHW8</accession>
<dbReference type="InterPro" id="IPR003439">
    <property type="entry name" value="ABC_transporter-like_ATP-bd"/>
</dbReference>
<evidence type="ECO:0000256" key="10">
    <source>
        <dbReference type="ARBA" id="ARBA00023136"/>
    </source>
</evidence>
<keyword evidence="7" id="KW-0547">Nucleotide-binding</keyword>
<dbReference type="RefSeq" id="WP_080866767.1">
    <property type="nucleotide sequence ID" value="NZ_LT009731.1"/>
</dbReference>
<evidence type="ECO:0000259" key="11">
    <source>
        <dbReference type="PROSITE" id="PS50893"/>
    </source>
</evidence>
<evidence type="ECO:0000313" key="13">
    <source>
        <dbReference type="Proteomes" id="UP000191897"/>
    </source>
</evidence>
<dbReference type="GO" id="GO:0016887">
    <property type="term" value="F:ATP hydrolysis activity"/>
    <property type="evidence" value="ECO:0007669"/>
    <property type="project" value="InterPro"/>
</dbReference>
<dbReference type="InterPro" id="IPR027417">
    <property type="entry name" value="P-loop_NTPase"/>
</dbReference>
<reference evidence="12 13" key="1">
    <citation type="submission" date="2016-01" db="EMBL/GenBank/DDBJ databases">
        <authorList>
            <person name="Oliw E.H."/>
        </authorList>
    </citation>
    <scope>NUCLEOTIDE SEQUENCE [LARGE SCALE GENOMIC DNA]</scope>
    <source>
        <strain evidence="12 13">Kerr 14</strain>
    </source>
</reference>
<name>A0A1S7RHW8_AGRTU</name>
<keyword evidence="10" id="KW-0472">Membrane</keyword>
<evidence type="ECO:0000313" key="12">
    <source>
        <dbReference type="EMBL" id="CUX52526.1"/>
    </source>
</evidence>
<organism evidence="12 13">
    <name type="scientific">Agrobacterium tumefaciens str. Kerr 14</name>
    <dbReference type="NCBI Taxonomy" id="1183424"/>
    <lineage>
        <taxon>Bacteria</taxon>
        <taxon>Pseudomonadati</taxon>
        <taxon>Pseudomonadota</taxon>
        <taxon>Alphaproteobacteria</taxon>
        <taxon>Hyphomicrobiales</taxon>
        <taxon>Rhizobiaceae</taxon>
        <taxon>Rhizobium/Agrobacterium group</taxon>
        <taxon>Agrobacterium</taxon>
        <taxon>Agrobacterium tumefaciens complex</taxon>
    </lineage>
</organism>
<dbReference type="Pfam" id="PF00005">
    <property type="entry name" value="ABC_tran"/>
    <property type="match status" value="2"/>
</dbReference>
<dbReference type="EMBL" id="FBWC01000025">
    <property type="protein sequence ID" value="CUX52526.1"/>
    <property type="molecule type" value="Genomic_DNA"/>
</dbReference>
<keyword evidence="8 12" id="KW-0067">ATP-binding</keyword>
<comment type="subcellular location">
    <subcellularLocation>
        <location evidence="1">Cell membrane</location>
        <topology evidence="1">Peripheral membrane protein</topology>
    </subcellularLocation>
</comment>
<evidence type="ECO:0000256" key="2">
    <source>
        <dbReference type="ARBA" id="ARBA00005417"/>
    </source>
</evidence>
<gene>
    <name evidence="12" type="ORF">AGR4C_Lc30057</name>
</gene>
<evidence type="ECO:0000256" key="4">
    <source>
        <dbReference type="ARBA" id="ARBA00022475"/>
    </source>
</evidence>
<feature type="domain" description="ABC transporter" evidence="11">
    <location>
        <begin position="8"/>
        <end position="243"/>
    </location>
</feature>
<evidence type="ECO:0000256" key="3">
    <source>
        <dbReference type="ARBA" id="ARBA00022448"/>
    </source>
</evidence>
<evidence type="ECO:0000256" key="6">
    <source>
        <dbReference type="ARBA" id="ARBA00022737"/>
    </source>
</evidence>
<evidence type="ECO:0000256" key="8">
    <source>
        <dbReference type="ARBA" id="ARBA00022840"/>
    </source>
</evidence>
<evidence type="ECO:0000256" key="7">
    <source>
        <dbReference type="ARBA" id="ARBA00022741"/>
    </source>
</evidence>
<comment type="similarity">
    <text evidence="2">Belongs to the ABC transporter superfamily.</text>
</comment>
<dbReference type="AlphaFoldDB" id="A0A1S7RHW8"/>
<dbReference type="PANTHER" id="PTHR43790">
    <property type="entry name" value="CARBOHYDRATE TRANSPORT ATP-BINDING PROTEIN MG119-RELATED"/>
    <property type="match status" value="1"/>
</dbReference>
<dbReference type="PROSITE" id="PS50893">
    <property type="entry name" value="ABC_TRANSPORTER_2"/>
    <property type="match status" value="2"/>
</dbReference>
<keyword evidence="9" id="KW-1278">Translocase</keyword>
<protein>
    <submittedName>
        <fullName evidence="12">Putative ABC transporter ATP-binding protein</fullName>
    </submittedName>
</protein>
<dbReference type="GO" id="GO:0005886">
    <property type="term" value="C:plasma membrane"/>
    <property type="evidence" value="ECO:0007669"/>
    <property type="project" value="UniProtKB-SubCell"/>
</dbReference>
<dbReference type="InterPro" id="IPR003593">
    <property type="entry name" value="AAA+_ATPase"/>
</dbReference>
<dbReference type="Proteomes" id="UP000191897">
    <property type="component" value="Unassembled WGS sequence"/>
</dbReference>